<comment type="caution">
    <text evidence="1">The sequence shown here is derived from an EMBL/GenBank/DDBJ whole genome shotgun (WGS) entry which is preliminary data.</text>
</comment>
<dbReference type="AlphaFoldDB" id="A0AA87ZXJ8"/>
<accession>A0AA87ZXJ8</accession>
<gene>
    <name evidence="1" type="ORF">TIFTF001_010781</name>
</gene>
<proteinExistence type="predicted"/>
<keyword evidence="2" id="KW-1185">Reference proteome</keyword>
<dbReference type="EMBL" id="BTGU01000013">
    <property type="protein sequence ID" value="GMN41555.1"/>
    <property type="molecule type" value="Genomic_DNA"/>
</dbReference>
<evidence type="ECO:0000313" key="2">
    <source>
        <dbReference type="Proteomes" id="UP001187192"/>
    </source>
</evidence>
<protein>
    <submittedName>
        <fullName evidence="1">Uncharacterized protein</fullName>
    </submittedName>
</protein>
<sequence length="108" mass="11815">MPIVPSVCLDAEVMKHKAMFDGAFDTGQNLNQHVWSHGFGGGKMLMPLLNHHGAMSNNAIRSSEFETLKEAVGRAAGAMRMQEMSEMATADMSGLQKGIEERDLFAEM</sequence>
<evidence type="ECO:0000313" key="1">
    <source>
        <dbReference type="EMBL" id="GMN41555.1"/>
    </source>
</evidence>
<dbReference type="Proteomes" id="UP001187192">
    <property type="component" value="Unassembled WGS sequence"/>
</dbReference>
<organism evidence="1 2">
    <name type="scientific">Ficus carica</name>
    <name type="common">Common fig</name>
    <dbReference type="NCBI Taxonomy" id="3494"/>
    <lineage>
        <taxon>Eukaryota</taxon>
        <taxon>Viridiplantae</taxon>
        <taxon>Streptophyta</taxon>
        <taxon>Embryophyta</taxon>
        <taxon>Tracheophyta</taxon>
        <taxon>Spermatophyta</taxon>
        <taxon>Magnoliopsida</taxon>
        <taxon>eudicotyledons</taxon>
        <taxon>Gunneridae</taxon>
        <taxon>Pentapetalae</taxon>
        <taxon>rosids</taxon>
        <taxon>fabids</taxon>
        <taxon>Rosales</taxon>
        <taxon>Moraceae</taxon>
        <taxon>Ficeae</taxon>
        <taxon>Ficus</taxon>
    </lineage>
</organism>
<reference evidence="1" key="1">
    <citation type="submission" date="2023-07" db="EMBL/GenBank/DDBJ databases">
        <title>draft genome sequence of fig (Ficus carica).</title>
        <authorList>
            <person name="Takahashi T."/>
            <person name="Nishimura K."/>
        </authorList>
    </citation>
    <scope>NUCLEOTIDE SEQUENCE</scope>
</reference>
<name>A0AA87ZXJ8_FICCA</name>